<dbReference type="Proteomes" id="UP000324927">
    <property type="component" value="Unassembled WGS sequence"/>
</dbReference>
<keyword evidence="2" id="KW-1185">Reference proteome</keyword>
<dbReference type="AlphaFoldDB" id="A0A5A9G4A6"/>
<dbReference type="Pfam" id="PF12385">
    <property type="entry name" value="Peptidase_C70"/>
    <property type="match status" value="1"/>
</dbReference>
<dbReference type="InterPro" id="IPR022118">
    <property type="entry name" value="Peptidase_C70_AvrRpt2"/>
</dbReference>
<dbReference type="EMBL" id="VTTN01000027">
    <property type="protein sequence ID" value="KAA0588402.1"/>
    <property type="molecule type" value="Genomic_DNA"/>
</dbReference>
<reference evidence="1 2" key="1">
    <citation type="submission" date="2019-08" db="EMBL/GenBank/DDBJ databases">
        <authorList>
            <person name="Grouzdev D."/>
            <person name="Tikhonova E."/>
            <person name="Kravchenko I."/>
        </authorList>
    </citation>
    <scope>NUCLEOTIDE SEQUENCE [LARGE SCALE GENOMIC DNA]</scope>
    <source>
        <strain evidence="1 2">59b</strain>
    </source>
</reference>
<dbReference type="RefSeq" id="WP_149235314.1">
    <property type="nucleotide sequence ID" value="NZ_JALJXJ010000027.1"/>
</dbReference>
<gene>
    <name evidence="1" type="ORF">FZ942_33175</name>
</gene>
<proteinExistence type="predicted"/>
<evidence type="ECO:0008006" key="3">
    <source>
        <dbReference type="Google" id="ProtNLM"/>
    </source>
</evidence>
<accession>A0A5A9G4A6</accession>
<organism evidence="1 2">
    <name type="scientific">Azospirillum lipoferum</name>
    <dbReference type="NCBI Taxonomy" id="193"/>
    <lineage>
        <taxon>Bacteria</taxon>
        <taxon>Pseudomonadati</taxon>
        <taxon>Pseudomonadota</taxon>
        <taxon>Alphaproteobacteria</taxon>
        <taxon>Rhodospirillales</taxon>
        <taxon>Azospirillaceae</taxon>
        <taxon>Azospirillum</taxon>
    </lineage>
</organism>
<evidence type="ECO:0000313" key="1">
    <source>
        <dbReference type="EMBL" id="KAA0588402.1"/>
    </source>
</evidence>
<protein>
    <recommendedName>
        <fullName evidence="3">Peptidase C39-like domain-containing protein</fullName>
    </recommendedName>
</protein>
<evidence type="ECO:0000313" key="2">
    <source>
        <dbReference type="Proteomes" id="UP000324927"/>
    </source>
</evidence>
<sequence length="199" mass="21572">MIARRSVIFGAATAFAVHPITAFSVAPLGTMLDAKPFSQTKTWSCWVAAAVILFRWKNAIPVSELDVAKMAGPNFVNAFNQNTGLNGSEFTAFAAALGLRTEAPQNFIPAGYEQLLKAHGPLWIGSRLDKGTTKSRRHVRVLRGVTGDGTFNGSTAWVLDPAGGRDYQATMTNFAKELEEIAKEEIGDGNDLYPQVIHF</sequence>
<comment type="caution">
    <text evidence="1">The sequence shown here is derived from an EMBL/GenBank/DDBJ whole genome shotgun (WGS) entry which is preliminary data.</text>
</comment>
<dbReference type="OrthoDB" id="7671393at2"/>
<name>A0A5A9G4A6_AZOLI</name>